<proteinExistence type="predicted"/>
<dbReference type="RefSeq" id="WP_124685395.1">
    <property type="nucleotide sequence ID" value="NZ_CP033970.1"/>
</dbReference>
<dbReference type="EMBL" id="CP033970">
    <property type="protein sequence ID" value="AZG15662.1"/>
    <property type="molecule type" value="Genomic_DNA"/>
</dbReference>
<gene>
    <name evidence="1" type="ORF">EHF44_19515</name>
</gene>
<evidence type="ECO:0000313" key="2">
    <source>
        <dbReference type="Proteomes" id="UP000270411"/>
    </source>
</evidence>
<dbReference type="AlphaFoldDB" id="A0A3G8H7Y3"/>
<organism evidence="1 2">
    <name type="scientific">Cupriavidus pauculus</name>
    <dbReference type="NCBI Taxonomy" id="82633"/>
    <lineage>
        <taxon>Bacteria</taxon>
        <taxon>Pseudomonadati</taxon>
        <taxon>Pseudomonadota</taxon>
        <taxon>Betaproteobacteria</taxon>
        <taxon>Burkholderiales</taxon>
        <taxon>Burkholderiaceae</taxon>
        <taxon>Cupriavidus</taxon>
    </lineage>
</organism>
<accession>A0A3G8H7Y3</accession>
<dbReference type="Proteomes" id="UP000270411">
    <property type="component" value="Chromosome 2"/>
</dbReference>
<evidence type="ECO:0000313" key="1">
    <source>
        <dbReference type="EMBL" id="AZG15662.1"/>
    </source>
</evidence>
<sequence length="69" mass="7081">MKWMNGPAGPSGRYVENTNAMGGMQVKNTIQDPLAPLARFAGDGAVPLRALIASDSAITKAAPLAACQP</sequence>
<dbReference type="KEGG" id="cpau:EHF44_19515"/>
<protein>
    <submittedName>
        <fullName evidence="1">Uncharacterized protein</fullName>
    </submittedName>
</protein>
<reference evidence="2" key="1">
    <citation type="submission" date="2018-11" db="EMBL/GenBank/DDBJ databases">
        <title>FDA dAtabase for Regulatory Grade micrObial Sequences (FDA-ARGOS): Supporting development and validation of Infectious Disease Dx tests.</title>
        <authorList>
            <person name="Goldberg B."/>
            <person name="Campos J."/>
            <person name="Tallon L."/>
            <person name="Sadzewicz L."/>
            <person name="Zhao X."/>
            <person name="Vavikolanu K."/>
            <person name="Mehta A."/>
            <person name="Aluvathingal J."/>
            <person name="Nadendla S."/>
            <person name="Geyer C."/>
            <person name="Nandy P."/>
            <person name="Yan Y."/>
            <person name="Sichtig H."/>
        </authorList>
    </citation>
    <scope>NUCLEOTIDE SEQUENCE [LARGE SCALE GENOMIC DNA]</scope>
    <source>
        <strain evidence="2">FDAARGOS_614</strain>
    </source>
</reference>
<name>A0A3G8H7Y3_9BURK</name>